<gene>
    <name evidence="2" type="ORF">PCANC_02401</name>
</gene>
<evidence type="ECO:0000256" key="1">
    <source>
        <dbReference type="SAM" id="MobiDB-lite"/>
    </source>
</evidence>
<organism evidence="2 3">
    <name type="scientific">Puccinia coronata f. sp. avenae</name>
    <dbReference type="NCBI Taxonomy" id="200324"/>
    <lineage>
        <taxon>Eukaryota</taxon>
        <taxon>Fungi</taxon>
        <taxon>Dikarya</taxon>
        <taxon>Basidiomycota</taxon>
        <taxon>Pucciniomycotina</taxon>
        <taxon>Pucciniomycetes</taxon>
        <taxon>Pucciniales</taxon>
        <taxon>Pucciniaceae</taxon>
        <taxon>Puccinia</taxon>
    </lineage>
</organism>
<evidence type="ECO:0000313" key="3">
    <source>
        <dbReference type="Proteomes" id="UP000235388"/>
    </source>
</evidence>
<sequence>MANAPAEDRRERNQVSPASGLGGTSAFASQPQMAGTSDSPVRPGVGNNQRIDLEHIALVTMFFEYPSQDSPKFQPSAVFNHQVTFISSRVLHQFSQKPITSKILHLPPRGSFTKSKIVHLSNLNIRSTSSKFFILSKMSSNSAQSTYFSFPSYESHFVSEIAKPILVTSSLSPKALEPMVDIAAEAQPIGIIQQDWYREAEVELIFYLRGTIHGSFPAKAASVYSESSSSASSVSSASRFSIKSIKSCSSSSSSSSSNTTSSSSSSSTTTTTSSSSSSSNSSSSIIISSGSSSNKNQFFLVAIVIKPNFDQNL</sequence>
<feature type="region of interest" description="Disordered" evidence="1">
    <location>
        <begin position="1"/>
        <end position="47"/>
    </location>
</feature>
<name>A0A2N5W4U9_9BASI</name>
<proteinExistence type="predicted"/>
<dbReference type="OrthoDB" id="2502889at2759"/>
<dbReference type="AlphaFoldDB" id="A0A2N5W4U9"/>
<feature type="compositionally biased region" description="Basic and acidic residues" evidence="1">
    <location>
        <begin position="1"/>
        <end position="13"/>
    </location>
</feature>
<evidence type="ECO:0000313" key="2">
    <source>
        <dbReference type="EMBL" id="PLW57263.1"/>
    </source>
</evidence>
<comment type="caution">
    <text evidence="2">The sequence shown here is derived from an EMBL/GenBank/DDBJ whole genome shotgun (WGS) entry which is preliminary data.</text>
</comment>
<accession>A0A2N5W4U9</accession>
<feature type="compositionally biased region" description="Polar residues" evidence="1">
    <location>
        <begin position="26"/>
        <end position="39"/>
    </location>
</feature>
<feature type="region of interest" description="Disordered" evidence="1">
    <location>
        <begin position="247"/>
        <end position="282"/>
    </location>
</feature>
<keyword evidence="3" id="KW-1185">Reference proteome</keyword>
<dbReference type="Proteomes" id="UP000235388">
    <property type="component" value="Unassembled WGS sequence"/>
</dbReference>
<dbReference type="EMBL" id="PGCJ01000012">
    <property type="protein sequence ID" value="PLW57263.1"/>
    <property type="molecule type" value="Genomic_DNA"/>
</dbReference>
<reference evidence="2 3" key="1">
    <citation type="submission" date="2017-11" db="EMBL/GenBank/DDBJ databases">
        <title>De novo assembly and phasing of dikaryotic genomes from two isolates of Puccinia coronata f. sp. avenae, the causal agent of oat crown rust.</title>
        <authorList>
            <person name="Miller M.E."/>
            <person name="Zhang Y."/>
            <person name="Omidvar V."/>
            <person name="Sperschneider J."/>
            <person name="Schwessinger B."/>
            <person name="Raley C."/>
            <person name="Palmer J.M."/>
            <person name="Garnica D."/>
            <person name="Upadhyaya N."/>
            <person name="Rathjen J."/>
            <person name="Taylor J.M."/>
            <person name="Park R.F."/>
            <person name="Dodds P.N."/>
            <person name="Hirsch C.D."/>
            <person name="Kianian S.F."/>
            <person name="Figueroa M."/>
        </authorList>
    </citation>
    <scope>NUCLEOTIDE SEQUENCE [LARGE SCALE GENOMIC DNA]</scope>
    <source>
        <strain evidence="2">12NC29</strain>
    </source>
</reference>
<protein>
    <submittedName>
        <fullName evidence="2">Uncharacterized protein</fullName>
    </submittedName>
</protein>